<keyword evidence="3" id="KW-0653">Protein transport</keyword>
<dbReference type="EMBL" id="QGDH01000135">
    <property type="protein sequence ID" value="RAR05365.1"/>
    <property type="molecule type" value="Genomic_DNA"/>
</dbReference>
<dbReference type="SUPFAM" id="SSF55724">
    <property type="entry name" value="Mog1p/PsbP-like"/>
    <property type="match status" value="1"/>
</dbReference>
<organism evidence="4 5">
    <name type="scientific">Stemphylium lycopersici</name>
    <name type="common">Tomato gray leaf spot disease fungus</name>
    <name type="synonym">Thyrospora lycopersici</name>
    <dbReference type="NCBI Taxonomy" id="183478"/>
    <lineage>
        <taxon>Eukaryota</taxon>
        <taxon>Fungi</taxon>
        <taxon>Dikarya</taxon>
        <taxon>Ascomycota</taxon>
        <taxon>Pezizomycotina</taxon>
        <taxon>Dothideomycetes</taxon>
        <taxon>Pleosporomycetidae</taxon>
        <taxon>Pleosporales</taxon>
        <taxon>Pleosporineae</taxon>
        <taxon>Pleosporaceae</taxon>
        <taxon>Stemphylium</taxon>
    </lineage>
</organism>
<dbReference type="PANTHER" id="PTHR15837:SF0">
    <property type="entry name" value="RAN GUANINE NUCLEOTIDE RELEASE FACTOR"/>
    <property type="match status" value="1"/>
</dbReference>
<keyword evidence="5" id="KW-1185">Reference proteome</keyword>
<dbReference type="GO" id="GO:0005085">
    <property type="term" value="F:guanyl-nucleotide exchange factor activity"/>
    <property type="evidence" value="ECO:0007669"/>
    <property type="project" value="TreeGrafter"/>
</dbReference>
<sequence>MSFKNTPLYGGAITVDFPSNFADASLIRQIPDHQEVYLDNNGYTSIVVEILEYVDKSSDDEALQFHFGDLVEGTGDATTIVAQERESMEGIGNNPVLSLTFIQTPPPPTDPTPKRKTPEYTFIQLLLIRLKEHGTDLMISINTPHYPAEHTPASEPGGETQLMRESKAMRQKVLESFTIKEWGLFEG</sequence>
<dbReference type="GO" id="GO:0031267">
    <property type="term" value="F:small GTPase binding"/>
    <property type="evidence" value="ECO:0007669"/>
    <property type="project" value="TreeGrafter"/>
</dbReference>
<dbReference type="AlphaFoldDB" id="A0A364MW86"/>
<dbReference type="GO" id="GO:0006606">
    <property type="term" value="P:protein import into nucleus"/>
    <property type="evidence" value="ECO:0007669"/>
    <property type="project" value="TreeGrafter"/>
</dbReference>
<evidence type="ECO:0000313" key="4">
    <source>
        <dbReference type="EMBL" id="RAR05365.1"/>
    </source>
</evidence>
<protein>
    <submittedName>
        <fullName evidence="4">Mog1p/PsbP-like protein</fullName>
    </submittedName>
</protein>
<dbReference type="STRING" id="183478.A0A364MW86"/>
<comment type="similarity">
    <text evidence="1">Belongs to the MOG1 family.</text>
</comment>
<evidence type="ECO:0000256" key="2">
    <source>
        <dbReference type="ARBA" id="ARBA00022448"/>
    </source>
</evidence>
<dbReference type="Gene3D" id="3.40.1000.10">
    <property type="entry name" value="Mog1/PsbP, alpha/beta/alpha sandwich"/>
    <property type="match status" value="1"/>
</dbReference>
<dbReference type="GO" id="GO:0005634">
    <property type="term" value="C:nucleus"/>
    <property type="evidence" value="ECO:0007669"/>
    <property type="project" value="TreeGrafter"/>
</dbReference>
<gene>
    <name evidence="4" type="ORF">DDE83_007441</name>
</gene>
<evidence type="ECO:0000256" key="3">
    <source>
        <dbReference type="ARBA" id="ARBA00022927"/>
    </source>
</evidence>
<keyword evidence="2" id="KW-0813">Transport</keyword>
<dbReference type="Proteomes" id="UP000249619">
    <property type="component" value="Unassembled WGS sequence"/>
</dbReference>
<dbReference type="Pfam" id="PF04603">
    <property type="entry name" value="Mog1"/>
    <property type="match status" value="1"/>
</dbReference>
<reference evidence="5" key="1">
    <citation type="submission" date="2018-05" db="EMBL/GenBank/DDBJ databases">
        <title>Draft genome sequence of Stemphylium lycopersici strain CIDEFI 213.</title>
        <authorList>
            <person name="Medina R."/>
            <person name="Franco M.E.E."/>
            <person name="Lucentini C.G."/>
            <person name="Saparrat M.C.N."/>
            <person name="Balatti P.A."/>
        </authorList>
    </citation>
    <scope>NUCLEOTIDE SEQUENCE [LARGE SCALE GENOMIC DNA]</scope>
    <source>
        <strain evidence="5">CIDEFI 213</strain>
    </source>
</reference>
<accession>A0A364MW86</accession>
<dbReference type="InterPro" id="IPR007681">
    <property type="entry name" value="Mog1"/>
</dbReference>
<evidence type="ECO:0000256" key="1">
    <source>
        <dbReference type="ARBA" id="ARBA00010307"/>
    </source>
</evidence>
<comment type="caution">
    <text evidence="4">The sequence shown here is derived from an EMBL/GenBank/DDBJ whole genome shotgun (WGS) entry which is preliminary data.</text>
</comment>
<evidence type="ECO:0000313" key="5">
    <source>
        <dbReference type="Proteomes" id="UP000249619"/>
    </source>
</evidence>
<dbReference type="InterPro" id="IPR016123">
    <property type="entry name" value="Mog1/PsbP_a/b/a-sand"/>
</dbReference>
<dbReference type="PANTHER" id="PTHR15837">
    <property type="entry name" value="RAN GUANINE NUCLEOTIDE RELEASE FACTOR"/>
    <property type="match status" value="1"/>
</dbReference>
<proteinExistence type="inferred from homology"/>
<name>A0A364MW86_STELY</name>